<evidence type="ECO:0000313" key="1">
    <source>
        <dbReference type="EMBL" id="QAR33313.1"/>
    </source>
</evidence>
<reference evidence="1 2" key="1">
    <citation type="submission" date="2019-01" db="EMBL/GenBank/DDBJ databases">
        <title>Geovibrio thiophilus DSM 11263, complete genome.</title>
        <authorList>
            <person name="Spring S."/>
            <person name="Bunk B."/>
            <person name="Sproer C."/>
        </authorList>
    </citation>
    <scope>NUCLEOTIDE SEQUENCE [LARGE SCALE GENOMIC DNA]</scope>
    <source>
        <strain evidence="1 2">DSM 11263</strain>
    </source>
</reference>
<proteinExistence type="predicted"/>
<accession>A0A3R5V1F6</accession>
<keyword evidence="2" id="KW-1185">Reference proteome</keyword>
<dbReference type="InterPro" id="IPR006311">
    <property type="entry name" value="TAT_signal"/>
</dbReference>
<gene>
    <name evidence="1" type="ORF">EP073_07835</name>
</gene>
<dbReference type="RefSeq" id="WP_128466599.1">
    <property type="nucleotide sequence ID" value="NZ_CP035108.1"/>
</dbReference>
<dbReference type="Proteomes" id="UP000287502">
    <property type="component" value="Chromosome"/>
</dbReference>
<sequence>MKINMSKRTFLRFSAISIVAVGIMLLFSFNTASASDYKVFHLGSVKKKGDITTLQFKDITAVFDDKTESVKITRGGSEIFSKQMIDGKNELNVNGGSLNEDSSEATAKYDNIKIIYNKSQSSIELFIADSRAFIFSFKEL</sequence>
<dbReference type="AlphaFoldDB" id="A0A3R5V1F6"/>
<dbReference type="KEGG" id="gtl:EP073_07835"/>
<dbReference type="EMBL" id="CP035108">
    <property type="protein sequence ID" value="QAR33313.1"/>
    <property type="molecule type" value="Genomic_DNA"/>
</dbReference>
<evidence type="ECO:0000313" key="2">
    <source>
        <dbReference type="Proteomes" id="UP000287502"/>
    </source>
</evidence>
<dbReference type="PROSITE" id="PS51318">
    <property type="entry name" value="TAT"/>
    <property type="match status" value="1"/>
</dbReference>
<name>A0A3R5V1F6_9BACT</name>
<protein>
    <submittedName>
        <fullName evidence="1">Uncharacterized protein</fullName>
    </submittedName>
</protein>
<organism evidence="1 2">
    <name type="scientific">Geovibrio thiophilus</name>
    <dbReference type="NCBI Taxonomy" id="139438"/>
    <lineage>
        <taxon>Bacteria</taxon>
        <taxon>Pseudomonadati</taxon>
        <taxon>Deferribacterota</taxon>
        <taxon>Deferribacteres</taxon>
        <taxon>Deferribacterales</taxon>
        <taxon>Geovibrionaceae</taxon>
        <taxon>Geovibrio</taxon>
    </lineage>
</organism>